<dbReference type="InterPro" id="IPR036249">
    <property type="entry name" value="Thioredoxin-like_sf"/>
</dbReference>
<dbReference type="Gene3D" id="3.40.30.10">
    <property type="entry name" value="Glutaredoxin"/>
    <property type="match status" value="1"/>
</dbReference>
<name>A0A1F5RGS5_9BACT</name>
<dbReference type="SUPFAM" id="SSF52833">
    <property type="entry name" value="Thioredoxin-like"/>
    <property type="match status" value="1"/>
</dbReference>
<feature type="domain" description="Glutaredoxin" evidence="1">
    <location>
        <begin position="14"/>
        <end position="78"/>
    </location>
</feature>
<evidence type="ECO:0000313" key="3">
    <source>
        <dbReference type="Proteomes" id="UP000177230"/>
    </source>
</evidence>
<proteinExistence type="predicted"/>
<sequence length="92" mass="10695">MANKVKGANRVHQIMLYALSTCVWCRKTKKLLDTLDVEYEYIFVDLLDGVEEERAMDQLERYNPGRTFPTMVIDGKRVIVGFKEPEIRKALS</sequence>
<dbReference type="PROSITE" id="PS51354">
    <property type="entry name" value="GLUTAREDOXIN_2"/>
    <property type="match status" value="1"/>
</dbReference>
<dbReference type="PROSITE" id="PS00195">
    <property type="entry name" value="GLUTAREDOXIN_1"/>
    <property type="match status" value="1"/>
</dbReference>
<comment type="caution">
    <text evidence="2">The sequence shown here is derived from an EMBL/GenBank/DDBJ whole genome shotgun (WGS) entry which is preliminary data.</text>
</comment>
<dbReference type="CDD" id="cd02976">
    <property type="entry name" value="NrdH"/>
    <property type="match status" value="1"/>
</dbReference>
<dbReference type="EMBL" id="MFFM01000014">
    <property type="protein sequence ID" value="OGF13640.1"/>
    <property type="molecule type" value="Genomic_DNA"/>
</dbReference>
<organism evidence="2 3">
    <name type="scientific">Candidatus Edwardsbacteria bacterium GWF2_54_11</name>
    <dbReference type="NCBI Taxonomy" id="1817851"/>
    <lineage>
        <taxon>Bacteria</taxon>
        <taxon>Candidatus Edwardsiibacteriota</taxon>
    </lineage>
</organism>
<dbReference type="Pfam" id="PF00462">
    <property type="entry name" value="Glutaredoxin"/>
    <property type="match status" value="1"/>
</dbReference>
<dbReference type="AlphaFoldDB" id="A0A1F5RGS5"/>
<evidence type="ECO:0000259" key="1">
    <source>
        <dbReference type="Pfam" id="PF00462"/>
    </source>
</evidence>
<dbReference type="InterPro" id="IPR002109">
    <property type="entry name" value="Glutaredoxin"/>
</dbReference>
<dbReference type="InterPro" id="IPR011767">
    <property type="entry name" value="GLR_AS"/>
</dbReference>
<protein>
    <submittedName>
        <fullName evidence="2">NrdH-redoxin</fullName>
    </submittedName>
</protein>
<reference evidence="2 3" key="1">
    <citation type="journal article" date="2016" name="Nat. Commun.">
        <title>Thousands of microbial genomes shed light on interconnected biogeochemical processes in an aquifer system.</title>
        <authorList>
            <person name="Anantharaman K."/>
            <person name="Brown C.T."/>
            <person name="Hug L.A."/>
            <person name="Sharon I."/>
            <person name="Castelle C.J."/>
            <person name="Probst A.J."/>
            <person name="Thomas B.C."/>
            <person name="Singh A."/>
            <person name="Wilkins M.J."/>
            <person name="Karaoz U."/>
            <person name="Brodie E.L."/>
            <person name="Williams K.H."/>
            <person name="Hubbard S.S."/>
            <person name="Banfield J.F."/>
        </authorList>
    </citation>
    <scope>NUCLEOTIDE SEQUENCE [LARGE SCALE GENOMIC DNA]</scope>
</reference>
<gene>
    <name evidence="2" type="ORF">A2024_10900</name>
</gene>
<evidence type="ECO:0000313" key="2">
    <source>
        <dbReference type="EMBL" id="OGF13640.1"/>
    </source>
</evidence>
<accession>A0A1F5RGS5</accession>
<dbReference type="Proteomes" id="UP000177230">
    <property type="component" value="Unassembled WGS sequence"/>
</dbReference>